<dbReference type="KEGG" id="emar:D1013_15875"/>
<dbReference type="OrthoDB" id="1354274at2"/>
<protein>
    <submittedName>
        <fullName evidence="1">Uncharacterized protein</fullName>
    </submittedName>
</protein>
<organism evidence="1 2">
    <name type="scientific">Euzebyella marina</name>
    <dbReference type="NCBI Taxonomy" id="1761453"/>
    <lineage>
        <taxon>Bacteria</taxon>
        <taxon>Pseudomonadati</taxon>
        <taxon>Bacteroidota</taxon>
        <taxon>Flavobacteriia</taxon>
        <taxon>Flavobacteriales</taxon>
        <taxon>Flavobacteriaceae</taxon>
        <taxon>Euzebyella</taxon>
    </lineage>
</organism>
<reference evidence="1 2" key="1">
    <citation type="submission" date="2018-08" db="EMBL/GenBank/DDBJ databases">
        <title>The reduced genetic potential of extracellular carbohydrate catabolism in Euzebyella marina RN62, a Flavobacteriia bacterium isolated from the hadal water.</title>
        <authorList>
            <person name="Xue C."/>
        </authorList>
    </citation>
    <scope>NUCLEOTIDE SEQUENCE [LARGE SCALE GENOMIC DNA]</scope>
    <source>
        <strain evidence="1 2">RN62</strain>
    </source>
</reference>
<dbReference type="Proteomes" id="UP000276309">
    <property type="component" value="Chromosome"/>
</dbReference>
<keyword evidence="2" id="KW-1185">Reference proteome</keyword>
<gene>
    <name evidence="1" type="ORF">D1013_15875</name>
</gene>
<dbReference type="AlphaFoldDB" id="A0A3G2L982"/>
<accession>A0A3G2L982</accession>
<evidence type="ECO:0000313" key="1">
    <source>
        <dbReference type="EMBL" id="AYN68751.1"/>
    </source>
</evidence>
<name>A0A3G2L982_9FLAO</name>
<sequence>MDDITLIYNNKFGLAFKWTKESLSKKKVQLVFRDTGLYLSTIELKSFAKNINKCLQSTNCSNCPQNENCRNLLVDSPIKNVTFAMNKKEINDMKDLVEGTLFHLNLDQYLERLVNG</sequence>
<proteinExistence type="predicted"/>
<evidence type="ECO:0000313" key="2">
    <source>
        <dbReference type="Proteomes" id="UP000276309"/>
    </source>
</evidence>
<dbReference type="EMBL" id="CP032050">
    <property type="protein sequence ID" value="AYN68751.1"/>
    <property type="molecule type" value="Genomic_DNA"/>
</dbReference>